<keyword evidence="2" id="KW-1185">Reference proteome</keyword>
<dbReference type="Gramene" id="mRNA:HanXRQr2_Chr05g0231801">
    <property type="protein sequence ID" value="mRNA:HanXRQr2_Chr05g0231801"/>
    <property type="gene ID" value="HanXRQr2_Chr05g0231801"/>
</dbReference>
<reference evidence="1" key="2">
    <citation type="submission" date="2020-06" db="EMBL/GenBank/DDBJ databases">
        <title>Helianthus annuus Genome sequencing and assembly Release 2.</title>
        <authorList>
            <person name="Gouzy J."/>
            <person name="Langlade N."/>
            <person name="Munos S."/>
        </authorList>
    </citation>
    <scope>NUCLEOTIDE SEQUENCE</scope>
    <source>
        <tissue evidence="1">Leaves</tissue>
    </source>
</reference>
<sequence>MQSSTASERRLSSLLSESLLLSERLFDLLGEPHDTKLHASPSANRAA</sequence>
<comment type="caution">
    <text evidence="1">The sequence shown here is derived from an EMBL/GenBank/DDBJ whole genome shotgun (WGS) entry which is preliminary data.</text>
</comment>
<evidence type="ECO:0000313" key="2">
    <source>
        <dbReference type="Proteomes" id="UP000215914"/>
    </source>
</evidence>
<accession>A0A9K3NNX8</accession>
<protein>
    <submittedName>
        <fullName evidence="1">Uncharacterized protein</fullName>
    </submittedName>
</protein>
<dbReference type="Proteomes" id="UP000215914">
    <property type="component" value="Unassembled WGS sequence"/>
</dbReference>
<evidence type="ECO:0000313" key="1">
    <source>
        <dbReference type="EMBL" id="KAF5807276.1"/>
    </source>
</evidence>
<proteinExistence type="predicted"/>
<gene>
    <name evidence="1" type="ORF">HanXRQr2_Chr05g0231801</name>
</gene>
<dbReference type="EMBL" id="MNCJ02000320">
    <property type="protein sequence ID" value="KAF5807276.1"/>
    <property type="molecule type" value="Genomic_DNA"/>
</dbReference>
<name>A0A9K3NNX8_HELAN</name>
<reference evidence="1" key="1">
    <citation type="journal article" date="2017" name="Nature">
        <title>The sunflower genome provides insights into oil metabolism, flowering and Asterid evolution.</title>
        <authorList>
            <person name="Badouin H."/>
            <person name="Gouzy J."/>
            <person name="Grassa C.J."/>
            <person name="Murat F."/>
            <person name="Staton S.E."/>
            <person name="Cottret L."/>
            <person name="Lelandais-Briere C."/>
            <person name="Owens G.L."/>
            <person name="Carrere S."/>
            <person name="Mayjonade B."/>
            <person name="Legrand L."/>
            <person name="Gill N."/>
            <person name="Kane N.C."/>
            <person name="Bowers J.E."/>
            <person name="Hubner S."/>
            <person name="Bellec A."/>
            <person name="Berard A."/>
            <person name="Berges H."/>
            <person name="Blanchet N."/>
            <person name="Boniface M.C."/>
            <person name="Brunel D."/>
            <person name="Catrice O."/>
            <person name="Chaidir N."/>
            <person name="Claudel C."/>
            <person name="Donnadieu C."/>
            <person name="Faraut T."/>
            <person name="Fievet G."/>
            <person name="Helmstetter N."/>
            <person name="King M."/>
            <person name="Knapp S.J."/>
            <person name="Lai Z."/>
            <person name="Le Paslier M.C."/>
            <person name="Lippi Y."/>
            <person name="Lorenzon L."/>
            <person name="Mandel J.R."/>
            <person name="Marage G."/>
            <person name="Marchand G."/>
            <person name="Marquand E."/>
            <person name="Bret-Mestries E."/>
            <person name="Morien E."/>
            <person name="Nambeesan S."/>
            <person name="Nguyen T."/>
            <person name="Pegot-Espagnet P."/>
            <person name="Pouilly N."/>
            <person name="Raftis F."/>
            <person name="Sallet E."/>
            <person name="Schiex T."/>
            <person name="Thomas J."/>
            <person name="Vandecasteele C."/>
            <person name="Vares D."/>
            <person name="Vear F."/>
            <person name="Vautrin S."/>
            <person name="Crespi M."/>
            <person name="Mangin B."/>
            <person name="Burke J.M."/>
            <person name="Salse J."/>
            <person name="Munos S."/>
            <person name="Vincourt P."/>
            <person name="Rieseberg L.H."/>
            <person name="Langlade N.B."/>
        </authorList>
    </citation>
    <scope>NUCLEOTIDE SEQUENCE</scope>
    <source>
        <tissue evidence="1">Leaves</tissue>
    </source>
</reference>
<dbReference type="AlphaFoldDB" id="A0A9K3NNX8"/>
<organism evidence="1 2">
    <name type="scientific">Helianthus annuus</name>
    <name type="common">Common sunflower</name>
    <dbReference type="NCBI Taxonomy" id="4232"/>
    <lineage>
        <taxon>Eukaryota</taxon>
        <taxon>Viridiplantae</taxon>
        <taxon>Streptophyta</taxon>
        <taxon>Embryophyta</taxon>
        <taxon>Tracheophyta</taxon>
        <taxon>Spermatophyta</taxon>
        <taxon>Magnoliopsida</taxon>
        <taxon>eudicotyledons</taxon>
        <taxon>Gunneridae</taxon>
        <taxon>Pentapetalae</taxon>
        <taxon>asterids</taxon>
        <taxon>campanulids</taxon>
        <taxon>Asterales</taxon>
        <taxon>Asteraceae</taxon>
        <taxon>Asteroideae</taxon>
        <taxon>Heliantheae alliance</taxon>
        <taxon>Heliantheae</taxon>
        <taxon>Helianthus</taxon>
    </lineage>
</organism>